<dbReference type="PANTHER" id="PTHR46613:SF1">
    <property type="entry name" value="RADIAL SPOKE HEAD 10 HOMOLOG B-RELATED"/>
    <property type="match status" value="1"/>
</dbReference>
<dbReference type="SMART" id="SM00698">
    <property type="entry name" value="MORN"/>
    <property type="match status" value="7"/>
</dbReference>
<name>A0A3Q2GD55_CYPVA</name>
<feature type="region of interest" description="Disordered" evidence="9">
    <location>
        <begin position="423"/>
        <end position="452"/>
    </location>
</feature>
<proteinExistence type="predicted"/>
<keyword evidence="8" id="KW-0966">Cell projection</keyword>
<reference evidence="10" key="1">
    <citation type="submission" date="2025-08" db="UniProtKB">
        <authorList>
            <consortium name="Ensembl"/>
        </authorList>
    </citation>
    <scope>IDENTIFICATION</scope>
</reference>
<keyword evidence="7" id="KW-0206">Cytoskeleton</keyword>
<evidence type="ECO:0000256" key="6">
    <source>
        <dbReference type="ARBA" id="ARBA00023069"/>
    </source>
</evidence>
<feature type="compositionally biased region" description="Polar residues" evidence="9">
    <location>
        <begin position="423"/>
        <end position="438"/>
    </location>
</feature>
<evidence type="ECO:0000256" key="4">
    <source>
        <dbReference type="ARBA" id="ARBA00022737"/>
    </source>
</evidence>
<evidence type="ECO:0000256" key="5">
    <source>
        <dbReference type="ARBA" id="ARBA00022846"/>
    </source>
</evidence>
<dbReference type="GO" id="GO:0031514">
    <property type="term" value="C:motile cilium"/>
    <property type="evidence" value="ECO:0007669"/>
    <property type="project" value="UniProtKB-SubCell"/>
</dbReference>
<dbReference type="GeneTree" id="ENSGT00940000168282"/>
<dbReference type="GO" id="GO:0005930">
    <property type="term" value="C:axoneme"/>
    <property type="evidence" value="ECO:0007669"/>
    <property type="project" value="UniProtKB-SubCell"/>
</dbReference>
<dbReference type="InterPro" id="IPR003409">
    <property type="entry name" value="MORN"/>
</dbReference>
<protein>
    <submittedName>
        <fullName evidence="10">Radial spoke head 10 homolog B</fullName>
    </submittedName>
</protein>
<dbReference type="PANTHER" id="PTHR46613">
    <property type="entry name" value="RADIAL SPOKE HEAD 10 HOMOLOG B-RELATED"/>
    <property type="match status" value="1"/>
</dbReference>
<dbReference type="Proteomes" id="UP000265020">
    <property type="component" value="Unassembled WGS sequence"/>
</dbReference>
<evidence type="ECO:0000256" key="1">
    <source>
        <dbReference type="ARBA" id="ARBA00004230"/>
    </source>
</evidence>
<dbReference type="Gene3D" id="2.20.110.10">
    <property type="entry name" value="Histone H3 K4-specific methyltransferase SET7/9 N-terminal domain"/>
    <property type="match status" value="3"/>
</dbReference>
<evidence type="ECO:0000256" key="8">
    <source>
        <dbReference type="ARBA" id="ARBA00023273"/>
    </source>
</evidence>
<comment type="subcellular location">
    <subcellularLocation>
        <location evidence="1">Cell projection</location>
        <location evidence="1">Cilium</location>
        <location evidence="1">Flagellum</location>
    </subcellularLocation>
    <subcellularLocation>
        <location evidence="2">Cytoplasm</location>
        <location evidence="2">Cytoskeleton</location>
        <location evidence="2">Cilium axoneme</location>
    </subcellularLocation>
</comment>
<dbReference type="STRING" id="28743.ENSCVAP00000023195"/>
<accession>A0A3Q2GD55</accession>
<keyword evidence="3" id="KW-0963">Cytoplasm</keyword>
<dbReference type="Ensembl" id="ENSCVAT00000007368.1">
    <property type="protein sequence ID" value="ENSCVAP00000023195.1"/>
    <property type="gene ID" value="ENSCVAG00000006396.1"/>
</dbReference>
<keyword evidence="4" id="KW-0677">Repeat</keyword>
<evidence type="ECO:0000256" key="7">
    <source>
        <dbReference type="ARBA" id="ARBA00023212"/>
    </source>
</evidence>
<sequence length="466" mass="53291">MKETFSKGPIEANGVKYEVGSLNGELLKPLMHLLHPSAWRDGSTYTGEVLRGIRHGLGTYQCAKEGVSYTGQWHHGKRHGKGTVFYNKDRTSWYKGDWVMNRIEGWGQRRYPSGNTYTGEWRNNLKHGEGRMIWITLGQEYAGNWQNGVQNGYGTQTWLVNAKEGAEYVRDNQYEGDFLEGRRQGKGTFYYAGGAIYTGEWRNDKKHGKGKLTTKMERVFECEFDDDVMIACLDENGAPPAFVNWSVLALSSKCFNILCSLCSLSDAAAMLSQVRVVLLEKRTELKHIYRFYARLGHSSPPDDFVLMSCLQFWRFLKDCNIHHHGFTLKQIDSLAETCSPFTTMQLWKFLKWLVLVIALIHVFSPLQDLRLYDHQLTTTKLLELISAENPDCSSQFQHFEFEVVFLEFFEVLLGCAELKSQQGSDTPGQCQDQNTSKCPNEEKSPGKEEDSTNKYSLGVRIFSVYL</sequence>
<dbReference type="AlphaFoldDB" id="A0A3Q2GD55"/>
<feature type="compositionally biased region" description="Basic and acidic residues" evidence="9">
    <location>
        <begin position="439"/>
        <end position="452"/>
    </location>
</feature>
<evidence type="ECO:0000313" key="11">
    <source>
        <dbReference type="Proteomes" id="UP000265020"/>
    </source>
</evidence>
<dbReference type="Pfam" id="PF02493">
    <property type="entry name" value="MORN"/>
    <property type="match status" value="7"/>
</dbReference>
<keyword evidence="5" id="KW-0282">Flagellum</keyword>
<evidence type="ECO:0000256" key="3">
    <source>
        <dbReference type="ARBA" id="ARBA00022490"/>
    </source>
</evidence>
<reference evidence="10" key="2">
    <citation type="submission" date="2025-09" db="UniProtKB">
        <authorList>
            <consortium name="Ensembl"/>
        </authorList>
    </citation>
    <scope>IDENTIFICATION</scope>
</reference>
<keyword evidence="11" id="KW-1185">Reference proteome</keyword>
<organism evidence="10 11">
    <name type="scientific">Cyprinodon variegatus</name>
    <name type="common">Sheepshead minnow</name>
    <dbReference type="NCBI Taxonomy" id="28743"/>
    <lineage>
        <taxon>Eukaryota</taxon>
        <taxon>Metazoa</taxon>
        <taxon>Chordata</taxon>
        <taxon>Craniata</taxon>
        <taxon>Vertebrata</taxon>
        <taxon>Euteleostomi</taxon>
        <taxon>Actinopterygii</taxon>
        <taxon>Neopterygii</taxon>
        <taxon>Teleostei</taxon>
        <taxon>Neoteleostei</taxon>
        <taxon>Acanthomorphata</taxon>
        <taxon>Ovalentaria</taxon>
        <taxon>Atherinomorphae</taxon>
        <taxon>Cyprinodontiformes</taxon>
        <taxon>Cyprinodontidae</taxon>
        <taxon>Cyprinodon</taxon>
    </lineage>
</organism>
<evidence type="ECO:0000256" key="2">
    <source>
        <dbReference type="ARBA" id="ARBA00004430"/>
    </source>
</evidence>
<keyword evidence="6" id="KW-0969">Cilium</keyword>
<dbReference type="SUPFAM" id="SSF82185">
    <property type="entry name" value="Histone H3 K4-specific methyltransferase SET7/9 N-terminal domain"/>
    <property type="match status" value="2"/>
</dbReference>
<evidence type="ECO:0000256" key="9">
    <source>
        <dbReference type="SAM" id="MobiDB-lite"/>
    </source>
</evidence>
<evidence type="ECO:0000313" key="10">
    <source>
        <dbReference type="Ensembl" id="ENSCVAP00000023195.1"/>
    </source>
</evidence>